<evidence type="ECO:0000313" key="3">
    <source>
        <dbReference type="Proteomes" id="UP000187651"/>
    </source>
</evidence>
<keyword evidence="2" id="KW-0966">Cell projection</keyword>
<keyword evidence="2" id="KW-0282">Flagellum</keyword>
<keyword evidence="3" id="KW-1185">Reference proteome</keyword>
<proteinExistence type="predicted"/>
<dbReference type="Proteomes" id="UP000187651">
    <property type="component" value="Unassembled WGS sequence"/>
</dbReference>
<dbReference type="Pfam" id="PF01312">
    <property type="entry name" value="Bac_export_2"/>
    <property type="match status" value="1"/>
</dbReference>
<protein>
    <submittedName>
        <fullName evidence="2">Flagellar biosynthesis protein</fullName>
    </submittedName>
</protein>
<dbReference type="Gene3D" id="3.40.1690.10">
    <property type="entry name" value="secretion proteins EscU"/>
    <property type="match status" value="1"/>
</dbReference>
<dbReference type="PANTHER" id="PTHR30531">
    <property type="entry name" value="FLAGELLAR BIOSYNTHETIC PROTEIN FLHB"/>
    <property type="match status" value="1"/>
</dbReference>
<dbReference type="EMBL" id="FNHZ01000002">
    <property type="protein sequence ID" value="SDM71974.1"/>
    <property type="molecule type" value="Genomic_DNA"/>
</dbReference>
<dbReference type="PANTHER" id="PTHR30531:SF12">
    <property type="entry name" value="FLAGELLAR BIOSYNTHETIC PROTEIN FLHB"/>
    <property type="match status" value="1"/>
</dbReference>
<dbReference type="SUPFAM" id="SSF160544">
    <property type="entry name" value="EscU C-terminal domain-like"/>
    <property type="match status" value="1"/>
</dbReference>
<dbReference type="RefSeq" id="WP_027430734.1">
    <property type="nucleotide sequence ID" value="NZ_FNHZ01000002.1"/>
</dbReference>
<evidence type="ECO:0000313" key="2">
    <source>
        <dbReference type="EMBL" id="SDM71974.1"/>
    </source>
</evidence>
<dbReference type="InterPro" id="IPR029025">
    <property type="entry name" value="T3SS_substrate_exporter_C"/>
</dbReference>
<keyword evidence="2" id="KW-0969">Cilium</keyword>
<sequence length="114" mass="12615">MAENKFHFNKENVNKDSSKNKDGDNKQKIAVALEYVPGEDAPKIIASGKGHLAETIIEKAKEVNVPTYEDTGLANTLSKLDIGDMIPPELYTVVAEILVFVDDCDRIRGKLKNK</sequence>
<organism evidence="2 3">
    <name type="scientific">Lachnospira pectinoschiza</name>
    <dbReference type="NCBI Taxonomy" id="28052"/>
    <lineage>
        <taxon>Bacteria</taxon>
        <taxon>Bacillati</taxon>
        <taxon>Bacillota</taxon>
        <taxon>Clostridia</taxon>
        <taxon>Lachnospirales</taxon>
        <taxon>Lachnospiraceae</taxon>
        <taxon>Lachnospira</taxon>
    </lineage>
</organism>
<evidence type="ECO:0000256" key="1">
    <source>
        <dbReference type="SAM" id="MobiDB-lite"/>
    </source>
</evidence>
<name>A0A1G9VIF3_9FIRM</name>
<dbReference type="AlphaFoldDB" id="A0A1G9VIF3"/>
<feature type="region of interest" description="Disordered" evidence="1">
    <location>
        <begin position="1"/>
        <end position="25"/>
    </location>
</feature>
<gene>
    <name evidence="2" type="ORF">SAMN05216544_0976</name>
</gene>
<dbReference type="GO" id="GO:0005886">
    <property type="term" value="C:plasma membrane"/>
    <property type="evidence" value="ECO:0007669"/>
    <property type="project" value="TreeGrafter"/>
</dbReference>
<dbReference type="InterPro" id="IPR006135">
    <property type="entry name" value="T3SS_substrate_exporter"/>
</dbReference>
<reference evidence="3" key="1">
    <citation type="submission" date="2016-10" db="EMBL/GenBank/DDBJ databases">
        <authorList>
            <person name="Varghese N."/>
            <person name="Submissions S."/>
        </authorList>
    </citation>
    <scope>NUCLEOTIDE SEQUENCE [LARGE SCALE GENOMIC DNA]</scope>
    <source>
        <strain evidence="3">M83</strain>
    </source>
</reference>
<dbReference type="OrthoDB" id="9810419at2"/>
<accession>A0A1G9VIF3</accession>
<dbReference type="GO" id="GO:0009306">
    <property type="term" value="P:protein secretion"/>
    <property type="evidence" value="ECO:0007669"/>
    <property type="project" value="InterPro"/>
</dbReference>